<dbReference type="AlphaFoldDB" id="A0A482WUQ0"/>
<dbReference type="OrthoDB" id="1933717at2759"/>
<dbReference type="EMBL" id="QKKF02025464">
    <property type="protein sequence ID" value="RZF37002.1"/>
    <property type="molecule type" value="Genomic_DNA"/>
</dbReference>
<name>A0A482WUQ0_LAOST</name>
<evidence type="ECO:0000256" key="2">
    <source>
        <dbReference type="ARBA" id="ARBA00023002"/>
    </source>
</evidence>
<dbReference type="InParanoid" id="A0A482WUQ0"/>
<evidence type="ECO:0000313" key="5">
    <source>
        <dbReference type="Proteomes" id="UP000291343"/>
    </source>
</evidence>
<sequence>MERWSGGVAIVTGASSGIGRGIAASLVEHGMKVIAMARREDRLQELKKEVDGKKGELIPYKIDITKKDDVQAAFDWIEKDFGGIHILINNAGMAKASKFFEAKNEDLESVYNLNILALSIMARGAIESMIKHNKDGHIVNIASIAAHASTPFPGLTSYFASKRAVKGISEGLIGELAEMKSKIRVTTISPGLVLTEIITKSSQKLPNDQPILNVDDIANAAIYALSQPPNVAITELTIQPVGESIYNLSQGARKACFP</sequence>
<dbReference type="FunCoup" id="A0A482WUQ0">
    <property type="interactions" value="199"/>
</dbReference>
<keyword evidence="5" id="KW-1185">Reference proteome</keyword>
<keyword evidence="2" id="KW-0560">Oxidoreductase</keyword>
<dbReference type="PRINTS" id="PR00080">
    <property type="entry name" value="SDRFAMILY"/>
</dbReference>
<reference evidence="4 5" key="1">
    <citation type="journal article" date="2017" name="Gigascience">
        <title>Genome sequence of the small brown planthopper, Laodelphax striatellus.</title>
        <authorList>
            <person name="Zhu J."/>
            <person name="Jiang F."/>
            <person name="Wang X."/>
            <person name="Yang P."/>
            <person name="Bao Y."/>
            <person name="Zhao W."/>
            <person name="Wang W."/>
            <person name="Lu H."/>
            <person name="Wang Q."/>
            <person name="Cui N."/>
            <person name="Li J."/>
            <person name="Chen X."/>
            <person name="Luo L."/>
            <person name="Yu J."/>
            <person name="Kang L."/>
            <person name="Cui F."/>
        </authorList>
    </citation>
    <scope>NUCLEOTIDE SEQUENCE [LARGE SCALE GENOMIC DNA]</scope>
    <source>
        <strain evidence="4">Lst14</strain>
    </source>
</reference>
<dbReference type="Gene3D" id="3.40.50.720">
    <property type="entry name" value="NAD(P)-binding Rossmann-like Domain"/>
    <property type="match status" value="1"/>
</dbReference>
<evidence type="ECO:0000256" key="3">
    <source>
        <dbReference type="RuleBase" id="RU000363"/>
    </source>
</evidence>
<dbReference type="InterPro" id="IPR036291">
    <property type="entry name" value="NAD(P)-bd_dom_sf"/>
</dbReference>
<comment type="caution">
    <text evidence="4">The sequence shown here is derived from an EMBL/GenBank/DDBJ whole genome shotgun (WGS) entry which is preliminary data.</text>
</comment>
<dbReference type="GO" id="GO:0016616">
    <property type="term" value="F:oxidoreductase activity, acting on the CH-OH group of donors, NAD or NADP as acceptor"/>
    <property type="evidence" value="ECO:0007669"/>
    <property type="project" value="UniProtKB-ARBA"/>
</dbReference>
<dbReference type="Pfam" id="PF00106">
    <property type="entry name" value="adh_short"/>
    <property type="match status" value="1"/>
</dbReference>
<dbReference type="STRING" id="195883.A0A482WUQ0"/>
<comment type="similarity">
    <text evidence="1 3">Belongs to the short-chain dehydrogenases/reductases (SDR) family.</text>
</comment>
<gene>
    <name evidence="4" type="ORF">LSTR_LSTR004690</name>
</gene>
<dbReference type="InterPro" id="IPR002347">
    <property type="entry name" value="SDR_fam"/>
</dbReference>
<dbReference type="PANTHER" id="PTHR43115:SF4">
    <property type="entry name" value="DEHYDROGENASE_REDUCTASE SDR FAMILY MEMBER 11"/>
    <property type="match status" value="1"/>
</dbReference>
<dbReference type="FunFam" id="3.40.50.720:FF:000047">
    <property type="entry name" value="NADP-dependent L-serine/L-allo-threonine dehydrogenase"/>
    <property type="match status" value="1"/>
</dbReference>
<protein>
    <submittedName>
        <fullName evidence="4">Uncharacterized protein</fullName>
    </submittedName>
</protein>
<proteinExistence type="inferred from homology"/>
<dbReference type="PRINTS" id="PR00081">
    <property type="entry name" value="GDHRDH"/>
</dbReference>
<dbReference type="PANTHER" id="PTHR43115">
    <property type="entry name" value="DEHYDROGENASE/REDUCTASE SDR FAMILY MEMBER 11"/>
    <property type="match status" value="1"/>
</dbReference>
<dbReference type="SUPFAM" id="SSF51735">
    <property type="entry name" value="NAD(P)-binding Rossmann-fold domains"/>
    <property type="match status" value="1"/>
</dbReference>
<evidence type="ECO:0000256" key="1">
    <source>
        <dbReference type="ARBA" id="ARBA00006484"/>
    </source>
</evidence>
<evidence type="ECO:0000313" key="4">
    <source>
        <dbReference type="EMBL" id="RZF37002.1"/>
    </source>
</evidence>
<accession>A0A482WUQ0</accession>
<organism evidence="4 5">
    <name type="scientific">Laodelphax striatellus</name>
    <name type="common">Small brown planthopper</name>
    <name type="synonym">Delphax striatella</name>
    <dbReference type="NCBI Taxonomy" id="195883"/>
    <lineage>
        <taxon>Eukaryota</taxon>
        <taxon>Metazoa</taxon>
        <taxon>Ecdysozoa</taxon>
        <taxon>Arthropoda</taxon>
        <taxon>Hexapoda</taxon>
        <taxon>Insecta</taxon>
        <taxon>Pterygota</taxon>
        <taxon>Neoptera</taxon>
        <taxon>Paraneoptera</taxon>
        <taxon>Hemiptera</taxon>
        <taxon>Auchenorrhyncha</taxon>
        <taxon>Fulgoroidea</taxon>
        <taxon>Delphacidae</taxon>
        <taxon>Criomorphinae</taxon>
        <taxon>Laodelphax</taxon>
    </lineage>
</organism>
<dbReference type="SMR" id="A0A482WUQ0"/>
<dbReference type="Proteomes" id="UP000291343">
    <property type="component" value="Unassembled WGS sequence"/>
</dbReference>